<dbReference type="InterPro" id="IPR057251">
    <property type="entry name" value="FP_C"/>
</dbReference>
<evidence type="ECO:0000259" key="6">
    <source>
        <dbReference type="SMART" id="SM00249"/>
    </source>
</evidence>
<gene>
    <name evidence="8" type="primary">LOC128201773</name>
</gene>
<dbReference type="GeneID" id="128201773"/>
<keyword evidence="4" id="KW-0175">Coiled coil</keyword>
<dbReference type="InterPro" id="IPR056939">
    <property type="entry name" value="Znf_RING_Vps8"/>
</dbReference>
<dbReference type="Pfam" id="PF23412">
    <property type="entry name" value="zf_RING_Vps8"/>
    <property type="match status" value="1"/>
</dbReference>
<sequence length="358" mass="40470">MSESSLSWGCCGLDNSEEEYICCSQCGHAYHINCLNPNGNTSDFEIVSDWNCPACKPVRRSLNKDVTPARQHGLNPIERNASKRPNKRMALSSPSEQKESAAYMTHNDIRDLVKEVIKSELKTAISNMSETFTNELRAVKDEMRNMRDSMSFINIQYEEIIKQNNINSEIIKKLQSEAVDMRSTITNLNNRINQIEQATRANNLEVQCVPETNGENTFEMIQKIGNAIGYSISESSVTHCIRTAKINRSSSRPRSIVVQFNSRKTRDSFMAAAIKFNKSNPHDKLNTVSAGISNIKRPIYITEHLSPANKALHAAARSRAKALNYKYVWVRDGRIFVRKDDGANYNLIKSIDCINKLV</sequence>
<accession>A0ABM3MWJ0</accession>
<keyword evidence="3" id="KW-0862">Zinc</keyword>
<dbReference type="SMART" id="SM00249">
    <property type="entry name" value="PHD"/>
    <property type="match status" value="1"/>
</dbReference>
<dbReference type="InterPro" id="IPR011011">
    <property type="entry name" value="Znf_FYVE_PHD"/>
</dbReference>
<evidence type="ECO:0000256" key="1">
    <source>
        <dbReference type="ARBA" id="ARBA00022723"/>
    </source>
</evidence>
<evidence type="ECO:0000256" key="4">
    <source>
        <dbReference type="SAM" id="Coils"/>
    </source>
</evidence>
<proteinExistence type="predicted"/>
<protein>
    <submittedName>
        <fullName evidence="8">Uncharacterized protein LOC128201773</fullName>
    </submittedName>
</protein>
<evidence type="ECO:0000256" key="3">
    <source>
        <dbReference type="ARBA" id="ARBA00022833"/>
    </source>
</evidence>
<dbReference type="Proteomes" id="UP001652740">
    <property type="component" value="Unplaced"/>
</dbReference>
<keyword evidence="1" id="KW-0479">Metal-binding</keyword>
<evidence type="ECO:0000256" key="2">
    <source>
        <dbReference type="ARBA" id="ARBA00022771"/>
    </source>
</evidence>
<dbReference type="SUPFAM" id="SSF57903">
    <property type="entry name" value="FYVE/PHD zinc finger"/>
    <property type="match status" value="1"/>
</dbReference>
<dbReference type="Pfam" id="PF25298">
    <property type="entry name" value="Baculo_FP_2nd"/>
    <property type="match status" value="1"/>
</dbReference>
<keyword evidence="2" id="KW-0863">Zinc-finger</keyword>
<feature type="coiled-coil region" evidence="4">
    <location>
        <begin position="129"/>
        <end position="198"/>
    </location>
</feature>
<evidence type="ECO:0000313" key="7">
    <source>
        <dbReference type="Proteomes" id="UP001652740"/>
    </source>
</evidence>
<evidence type="ECO:0000313" key="8">
    <source>
        <dbReference type="RefSeq" id="XP_052755634.1"/>
    </source>
</evidence>
<keyword evidence="7" id="KW-1185">Reference proteome</keyword>
<evidence type="ECO:0000256" key="5">
    <source>
        <dbReference type="SAM" id="MobiDB-lite"/>
    </source>
</evidence>
<reference evidence="8" key="1">
    <citation type="submission" date="2025-08" db="UniProtKB">
        <authorList>
            <consortium name="RefSeq"/>
        </authorList>
    </citation>
    <scope>IDENTIFICATION</scope>
    <source>
        <tissue evidence="8">Whole larvae</tissue>
    </source>
</reference>
<feature type="region of interest" description="Disordered" evidence="5">
    <location>
        <begin position="70"/>
        <end position="101"/>
    </location>
</feature>
<organism evidence="7 8">
    <name type="scientific">Galleria mellonella</name>
    <name type="common">Greater wax moth</name>
    <dbReference type="NCBI Taxonomy" id="7137"/>
    <lineage>
        <taxon>Eukaryota</taxon>
        <taxon>Metazoa</taxon>
        <taxon>Ecdysozoa</taxon>
        <taxon>Arthropoda</taxon>
        <taxon>Hexapoda</taxon>
        <taxon>Insecta</taxon>
        <taxon>Pterygota</taxon>
        <taxon>Neoptera</taxon>
        <taxon>Endopterygota</taxon>
        <taxon>Lepidoptera</taxon>
        <taxon>Glossata</taxon>
        <taxon>Ditrysia</taxon>
        <taxon>Pyraloidea</taxon>
        <taxon>Pyralidae</taxon>
        <taxon>Galleriinae</taxon>
        <taxon>Galleria</taxon>
    </lineage>
</organism>
<dbReference type="InterPro" id="IPR001965">
    <property type="entry name" value="Znf_PHD"/>
</dbReference>
<dbReference type="InterPro" id="IPR013083">
    <property type="entry name" value="Znf_RING/FYVE/PHD"/>
</dbReference>
<feature type="domain" description="Zinc finger PHD-type" evidence="6">
    <location>
        <begin position="10"/>
        <end position="56"/>
    </location>
</feature>
<dbReference type="RefSeq" id="XP_052755634.1">
    <property type="nucleotide sequence ID" value="XM_052899674.1"/>
</dbReference>
<name>A0ABM3MWJ0_GALME</name>
<dbReference type="Gene3D" id="3.30.40.10">
    <property type="entry name" value="Zinc/RING finger domain, C3HC4 (zinc finger)"/>
    <property type="match status" value="1"/>
</dbReference>